<feature type="transmembrane region" description="Helical" evidence="2">
    <location>
        <begin position="6"/>
        <end position="23"/>
    </location>
</feature>
<proteinExistence type="predicted"/>
<feature type="region of interest" description="Disordered" evidence="1">
    <location>
        <begin position="328"/>
        <end position="360"/>
    </location>
</feature>
<dbReference type="Proteomes" id="UP000236178">
    <property type="component" value="Unassembled WGS sequence"/>
</dbReference>
<evidence type="ECO:0000313" key="4">
    <source>
        <dbReference type="Proteomes" id="UP000236178"/>
    </source>
</evidence>
<evidence type="ECO:0000256" key="2">
    <source>
        <dbReference type="SAM" id="Phobius"/>
    </source>
</evidence>
<feature type="transmembrane region" description="Helical" evidence="2">
    <location>
        <begin position="73"/>
        <end position="92"/>
    </location>
</feature>
<keyword evidence="2" id="KW-0812">Transmembrane</keyword>
<keyword evidence="2" id="KW-1133">Transmembrane helix</keyword>
<protein>
    <submittedName>
        <fullName evidence="3">Uncharacterized protein</fullName>
    </submittedName>
</protein>
<keyword evidence="2" id="KW-0472">Membrane</keyword>
<dbReference type="RefSeq" id="WP_103552459.1">
    <property type="nucleotide sequence ID" value="NZ_JBHJSK010000007.1"/>
</dbReference>
<sequence length="436" mass="47315">MNGSGLVFYVPGAILLIAVAVKAPSLKATWRDPATLPSSAILLIGSAVCVLSAPPTITAVNAFTGIANFSGPLVYSGMSALSAAYLVLMIAWRGGPHSALKRRTLLVVALYTLVIIGIVVLFALADVPVERTRDMDTYYAGTPYMREMILLYLVFHTFATVALTGMCLSWLRMITGITRTGLTLIGIGSCFDLSYQVAKYTSMAARWTGHDWDFLSTDVSPPLVATAGVLVAAGFALPRLGPPLADNVRAWNRYRLQKPLWAELRELRGPATAEFRWWTSPVVRLTQQEITILDGVLACVPYLDREIRDAAYAEALRQSVPPADFGPSPGVRGRWARIGTRKPRPSPRPAAPGPHPAAGAPQTVLEDARVVADAAMLAAARIHVTGRHNAYRTPEVKLLETVERPHTRVRLARAIETSPIVAAARRRAALQEVRQE</sequence>
<organism evidence="3 4">
    <name type="scientific">Streptomyces populi</name>
    <dbReference type="NCBI Taxonomy" id="2058924"/>
    <lineage>
        <taxon>Bacteria</taxon>
        <taxon>Bacillati</taxon>
        <taxon>Actinomycetota</taxon>
        <taxon>Actinomycetes</taxon>
        <taxon>Kitasatosporales</taxon>
        <taxon>Streptomycetaceae</taxon>
        <taxon>Streptomyces</taxon>
    </lineage>
</organism>
<feature type="compositionally biased region" description="Pro residues" evidence="1">
    <location>
        <begin position="346"/>
        <end position="355"/>
    </location>
</feature>
<dbReference type="OrthoDB" id="4328840at2"/>
<evidence type="ECO:0000256" key="1">
    <source>
        <dbReference type="SAM" id="MobiDB-lite"/>
    </source>
</evidence>
<dbReference type="EMBL" id="PJOS01000068">
    <property type="protein sequence ID" value="PKT69682.1"/>
    <property type="molecule type" value="Genomic_DNA"/>
</dbReference>
<reference evidence="3 4" key="1">
    <citation type="submission" date="2017-12" db="EMBL/GenBank/DDBJ databases">
        <title>Streptomyces populusis sp. nov., a novel endophytic actinobacterium isolated from stems of Populus adenopoda Maxim.</title>
        <authorList>
            <person name="Wang Z."/>
        </authorList>
    </citation>
    <scope>NUCLEOTIDE SEQUENCE [LARGE SCALE GENOMIC DNA]</scope>
    <source>
        <strain evidence="3 4">A249</strain>
    </source>
</reference>
<evidence type="ECO:0000313" key="3">
    <source>
        <dbReference type="EMBL" id="PKT69682.1"/>
    </source>
</evidence>
<name>A0A2I0SIE1_9ACTN</name>
<dbReference type="AlphaFoldDB" id="A0A2I0SIE1"/>
<feature type="transmembrane region" description="Helical" evidence="2">
    <location>
        <begin position="104"/>
        <end position="129"/>
    </location>
</feature>
<accession>A0A2I0SIE1</accession>
<keyword evidence="4" id="KW-1185">Reference proteome</keyword>
<feature type="transmembrane region" description="Helical" evidence="2">
    <location>
        <begin position="35"/>
        <end position="53"/>
    </location>
</feature>
<comment type="caution">
    <text evidence="3">The sequence shown here is derived from an EMBL/GenBank/DDBJ whole genome shotgun (WGS) entry which is preliminary data.</text>
</comment>
<gene>
    <name evidence="3" type="ORF">CW362_28415</name>
</gene>
<feature type="transmembrane region" description="Helical" evidence="2">
    <location>
        <begin position="149"/>
        <end position="171"/>
    </location>
</feature>